<gene>
    <name evidence="3" type="ORF">SAMN05421872_10868</name>
</gene>
<dbReference type="PROSITE" id="PS51257">
    <property type="entry name" value="PROKAR_LIPOPROTEIN"/>
    <property type="match status" value="1"/>
</dbReference>
<dbReference type="InterPro" id="IPR012347">
    <property type="entry name" value="Ferritin-like"/>
</dbReference>
<protein>
    <submittedName>
        <fullName evidence="3">Uncharacterized conserved protein, DUF305 family</fullName>
    </submittedName>
</protein>
<evidence type="ECO:0000313" key="4">
    <source>
        <dbReference type="Proteomes" id="UP000199034"/>
    </source>
</evidence>
<evidence type="ECO:0000256" key="1">
    <source>
        <dbReference type="SAM" id="MobiDB-lite"/>
    </source>
</evidence>
<dbReference type="PANTHER" id="PTHR36933">
    <property type="entry name" value="SLL0788 PROTEIN"/>
    <property type="match status" value="1"/>
</dbReference>
<evidence type="ECO:0000256" key="2">
    <source>
        <dbReference type="SAM" id="SignalP"/>
    </source>
</evidence>
<name>A0A1G6URI9_9ACTN</name>
<feature type="region of interest" description="Disordered" evidence="1">
    <location>
        <begin position="26"/>
        <end position="47"/>
    </location>
</feature>
<organism evidence="3 4">
    <name type="scientific">Nocardioides lianchengensis</name>
    <dbReference type="NCBI Taxonomy" id="1045774"/>
    <lineage>
        <taxon>Bacteria</taxon>
        <taxon>Bacillati</taxon>
        <taxon>Actinomycetota</taxon>
        <taxon>Actinomycetes</taxon>
        <taxon>Propionibacteriales</taxon>
        <taxon>Nocardioidaceae</taxon>
        <taxon>Nocardioides</taxon>
    </lineage>
</organism>
<feature type="signal peptide" evidence="2">
    <location>
        <begin position="1"/>
        <end position="23"/>
    </location>
</feature>
<dbReference type="AlphaFoldDB" id="A0A1G6URI9"/>
<keyword evidence="2" id="KW-0732">Signal</keyword>
<reference evidence="4" key="1">
    <citation type="submission" date="2016-10" db="EMBL/GenBank/DDBJ databases">
        <authorList>
            <person name="Varghese N."/>
            <person name="Submissions S."/>
        </authorList>
    </citation>
    <scope>NUCLEOTIDE SEQUENCE [LARGE SCALE GENOMIC DNA]</scope>
    <source>
        <strain evidence="4">CGMCC 4.6858</strain>
    </source>
</reference>
<evidence type="ECO:0000313" key="3">
    <source>
        <dbReference type="EMBL" id="SDD43911.1"/>
    </source>
</evidence>
<dbReference type="EMBL" id="FMZM01000008">
    <property type="protein sequence ID" value="SDD43911.1"/>
    <property type="molecule type" value="Genomic_DNA"/>
</dbReference>
<dbReference type="Proteomes" id="UP000199034">
    <property type="component" value="Unassembled WGS sequence"/>
</dbReference>
<dbReference type="Pfam" id="PF03713">
    <property type="entry name" value="DUF305"/>
    <property type="match status" value="1"/>
</dbReference>
<feature type="compositionally biased region" description="Basic and acidic residues" evidence="1">
    <location>
        <begin position="29"/>
        <end position="38"/>
    </location>
</feature>
<sequence>MRTHTIRRAAAVAITLTLATSLAACGGDESGHDSHRGTASDVSTASNGDVFNDADIEFATHMIQHHAQAVQMVVMTQGRPLDPEVEQLAQDIRAAQVPEIETMTDWLTAWDQEIPETSMDHVNMGHSMGDMSGSMEGMEGMDDMLGAMTAEDMDALENASDADFQDMWLAMMVEHHQGAVDMAQTEQDDGANTDATTLATTIIETQQVEIDTMEGLLG</sequence>
<keyword evidence="4" id="KW-1185">Reference proteome</keyword>
<dbReference type="OrthoDB" id="26872at2"/>
<accession>A0A1G6URI9</accession>
<dbReference type="PANTHER" id="PTHR36933:SF1">
    <property type="entry name" value="SLL0788 PROTEIN"/>
    <property type="match status" value="1"/>
</dbReference>
<dbReference type="InterPro" id="IPR005183">
    <property type="entry name" value="DUF305_CopM-like"/>
</dbReference>
<dbReference type="Gene3D" id="1.20.1260.10">
    <property type="match status" value="1"/>
</dbReference>
<dbReference type="RefSeq" id="WP_090857785.1">
    <property type="nucleotide sequence ID" value="NZ_FMZM01000008.1"/>
</dbReference>
<dbReference type="STRING" id="1045774.SAMN05421872_10868"/>
<proteinExistence type="predicted"/>
<feature type="chain" id="PRO_5043433524" evidence="2">
    <location>
        <begin position="24"/>
        <end position="218"/>
    </location>
</feature>